<protein>
    <submittedName>
        <fullName evidence="1">GNAT family N-acetyltransferase</fullName>
    </submittedName>
</protein>
<evidence type="ECO:0000313" key="2">
    <source>
        <dbReference type="Proteomes" id="UP000664073"/>
    </source>
</evidence>
<accession>A0A939HNA4</accession>
<reference evidence="1" key="1">
    <citation type="submission" date="2021-03" db="EMBL/GenBank/DDBJ databases">
        <title>The complete genome sequence of Acetobacter sp. TBRC 12339.</title>
        <authorList>
            <person name="Charoenyingcharoen P."/>
            <person name="Yukphan P."/>
        </authorList>
    </citation>
    <scope>NUCLEOTIDE SEQUENCE</scope>
    <source>
        <strain evidence="1">TBRC 12339</strain>
    </source>
</reference>
<dbReference type="EMBL" id="JAFVMH010000007">
    <property type="protein sequence ID" value="MBO1326160.1"/>
    <property type="molecule type" value="Genomic_DNA"/>
</dbReference>
<dbReference type="Proteomes" id="UP000664073">
    <property type="component" value="Unassembled WGS sequence"/>
</dbReference>
<comment type="caution">
    <text evidence="1">The sequence shown here is derived from an EMBL/GenBank/DDBJ whole genome shotgun (WGS) entry which is preliminary data.</text>
</comment>
<dbReference type="RefSeq" id="WP_207846831.1">
    <property type="nucleotide sequence ID" value="NZ_JAFVMH010000007.1"/>
</dbReference>
<dbReference type="Gene3D" id="3.40.630.30">
    <property type="match status" value="1"/>
</dbReference>
<proteinExistence type="predicted"/>
<dbReference type="AlphaFoldDB" id="A0A939HNA4"/>
<gene>
    <name evidence="1" type="ORF">J2D77_13470</name>
</gene>
<dbReference type="InterPro" id="IPR016181">
    <property type="entry name" value="Acyl_CoA_acyltransferase"/>
</dbReference>
<keyword evidence="2" id="KW-1185">Reference proteome</keyword>
<evidence type="ECO:0000313" key="1">
    <source>
        <dbReference type="EMBL" id="MBO1326160.1"/>
    </source>
</evidence>
<organism evidence="1 2">
    <name type="scientific">Acetobacter garciniae</name>
    <dbReference type="NCBI Taxonomy" id="2817435"/>
    <lineage>
        <taxon>Bacteria</taxon>
        <taxon>Pseudomonadati</taxon>
        <taxon>Pseudomonadota</taxon>
        <taxon>Alphaproteobacteria</taxon>
        <taxon>Acetobacterales</taxon>
        <taxon>Acetobacteraceae</taxon>
        <taxon>Acetobacter</taxon>
    </lineage>
</organism>
<sequence length="212" mass="23607">MSITIETLTGTDIVPILPDLARLRITVFREWPYLYDGDTAYEQTYLGLYVRSAGAAVIVARDGARIVGASTCLPMRDEMDAIRAPFEQRGLSADDFFYFGESVLLSAYRGHGLGVRFFEERERHALATSTADFATFCAVRRPAEHPAKPAGATTLHAFWARRGFQPLPGVTCALDWKEPGQTEETSHLLDFFIKPLRDKPVPAVLLQQENAL</sequence>
<dbReference type="SUPFAM" id="SSF55729">
    <property type="entry name" value="Acyl-CoA N-acyltransferases (Nat)"/>
    <property type="match status" value="1"/>
</dbReference>
<name>A0A939HNA4_9PROT</name>